<comment type="caution">
    <text evidence="2">The sequence shown here is derived from an EMBL/GenBank/DDBJ whole genome shotgun (WGS) entry which is preliminary data.</text>
</comment>
<feature type="compositionally biased region" description="Basic and acidic residues" evidence="1">
    <location>
        <begin position="138"/>
        <end position="155"/>
    </location>
</feature>
<dbReference type="EMBL" id="JACGCI010000093">
    <property type="protein sequence ID" value="KAF6746366.1"/>
    <property type="molecule type" value="Genomic_DNA"/>
</dbReference>
<feature type="region of interest" description="Disordered" evidence="1">
    <location>
        <begin position="52"/>
        <end position="172"/>
    </location>
</feature>
<dbReference type="Proteomes" id="UP000521943">
    <property type="component" value="Unassembled WGS sequence"/>
</dbReference>
<feature type="compositionally biased region" description="Basic residues" evidence="1">
    <location>
        <begin position="162"/>
        <end position="172"/>
    </location>
</feature>
<gene>
    <name evidence="2" type="ORF">DFP72DRAFT_855422</name>
</gene>
<protein>
    <submittedName>
        <fullName evidence="2">Uncharacterized protein</fullName>
    </submittedName>
</protein>
<sequence length="172" mass="18975">MCSIINSSRKNTLHLPPPKFLYQADTSVAGLTQDTNRIMVLGIQALQIAAKSSQGSPQHGMNGGRPTEANTQSMPCVTPNPPLRVGGRTRWVPGRMDGRTEGGGKRGEKGRTQNTEEQNKKRKKNAKNAKNAKQQGRGVEERPKTGNHTTKKDPKTYLIIQRRGRGSLRTRH</sequence>
<dbReference type="AlphaFoldDB" id="A0A8H6HHC4"/>
<evidence type="ECO:0000256" key="1">
    <source>
        <dbReference type="SAM" id="MobiDB-lite"/>
    </source>
</evidence>
<evidence type="ECO:0000313" key="2">
    <source>
        <dbReference type="EMBL" id="KAF6746366.1"/>
    </source>
</evidence>
<keyword evidence="3" id="KW-1185">Reference proteome</keyword>
<organism evidence="2 3">
    <name type="scientific">Ephemerocybe angulata</name>
    <dbReference type="NCBI Taxonomy" id="980116"/>
    <lineage>
        <taxon>Eukaryota</taxon>
        <taxon>Fungi</taxon>
        <taxon>Dikarya</taxon>
        <taxon>Basidiomycota</taxon>
        <taxon>Agaricomycotina</taxon>
        <taxon>Agaricomycetes</taxon>
        <taxon>Agaricomycetidae</taxon>
        <taxon>Agaricales</taxon>
        <taxon>Agaricineae</taxon>
        <taxon>Psathyrellaceae</taxon>
        <taxon>Ephemerocybe</taxon>
    </lineage>
</organism>
<accession>A0A8H6HHC4</accession>
<proteinExistence type="predicted"/>
<feature type="compositionally biased region" description="Basic and acidic residues" evidence="1">
    <location>
        <begin position="96"/>
        <end position="111"/>
    </location>
</feature>
<name>A0A8H6HHC4_9AGAR</name>
<evidence type="ECO:0000313" key="3">
    <source>
        <dbReference type="Proteomes" id="UP000521943"/>
    </source>
</evidence>
<reference evidence="2 3" key="1">
    <citation type="submission" date="2020-07" db="EMBL/GenBank/DDBJ databases">
        <title>Comparative genomics of pyrophilous fungi reveals a link between fire events and developmental genes.</title>
        <authorList>
            <consortium name="DOE Joint Genome Institute"/>
            <person name="Steindorff A.S."/>
            <person name="Carver A."/>
            <person name="Calhoun S."/>
            <person name="Stillman K."/>
            <person name="Liu H."/>
            <person name="Lipzen A."/>
            <person name="Pangilinan J."/>
            <person name="Labutti K."/>
            <person name="Bruns T.D."/>
            <person name="Grigoriev I.V."/>
        </authorList>
    </citation>
    <scope>NUCLEOTIDE SEQUENCE [LARGE SCALE GENOMIC DNA]</scope>
    <source>
        <strain evidence="2 3">CBS 144469</strain>
    </source>
</reference>